<comment type="similarity">
    <text evidence="1">Belongs to the mTERF family.</text>
</comment>
<reference evidence="4" key="1">
    <citation type="submission" date="2019-10" db="EMBL/GenBank/DDBJ databases">
        <authorList>
            <person name="Zhang R."/>
            <person name="Pan Y."/>
            <person name="Wang J."/>
            <person name="Ma R."/>
            <person name="Yu S."/>
        </authorList>
    </citation>
    <scope>NUCLEOTIDE SEQUENCE</scope>
    <source>
        <strain evidence="4">LA-IB0</strain>
        <tissue evidence="4">Leaf</tissue>
    </source>
</reference>
<proteinExistence type="inferred from homology"/>
<keyword evidence="5" id="KW-1185">Reference proteome</keyword>
<keyword evidence="2" id="KW-0805">Transcription regulation</keyword>
<keyword evidence="3" id="KW-0809">Transit peptide</keyword>
<dbReference type="InterPro" id="IPR003690">
    <property type="entry name" value="MTERF"/>
</dbReference>
<dbReference type="Proteomes" id="UP000826271">
    <property type="component" value="Unassembled WGS sequence"/>
</dbReference>
<dbReference type="AlphaFoldDB" id="A0AAV6XE24"/>
<evidence type="ECO:0000256" key="1">
    <source>
        <dbReference type="ARBA" id="ARBA00007692"/>
    </source>
</evidence>
<name>A0AAV6XE24_9LAMI</name>
<sequence length="324" mass="36886">MSRQKLTPLTLGYDNGKNQQKSDSLLSFLKQDIGFTKSQLEKTLKSRPSLLLSSLDNIIKPKIKIFQDSGFSSNDIAHIISKEPGILHTSAHNRVIPALSLLKGLLGSNAEVAKALRKSGWLLVADLEKSMMPNIEFLKSCGISMEQITILLNYLPRFLLYKPEIMRKCVEKVNQMGVDTNSKMYIYAVGVVGSMTNGNWDIKLQAFRNILEFSEDDILRVLKQTPQVFAVSENKMKKVKQVLLATGKYKASCIVKCPKSLMYSIEKRFKPRFQVLEILESRHLITKWPRLGTICRMSDDKFFDQFVGPYSCEVGDLYRHRLVK</sequence>
<dbReference type="Gene3D" id="1.25.70.10">
    <property type="entry name" value="Transcription termination factor 3, mitochondrial"/>
    <property type="match status" value="1"/>
</dbReference>
<gene>
    <name evidence="4" type="ORF">BUALT_Bualt08G0026800</name>
</gene>
<dbReference type="GO" id="GO:0003676">
    <property type="term" value="F:nucleic acid binding"/>
    <property type="evidence" value="ECO:0007669"/>
    <property type="project" value="InterPro"/>
</dbReference>
<accession>A0AAV6XE24</accession>
<organism evidence="4 5">
    <name type="scientific">Buddleja alternifolia</name>
    <dbReference type="NCBI Taxonomy" id="168488"/>
    <lineage>
        <taxon>Eukaryota</taxon>
        <taxon>Viridiplantae</taxon>
        <taxon>Streptophyta</taxon>
        <taxon>Embryophyta</taxon>
        <taxon>Tracheophyta</taxon>
        <taxon>Spermatophyta</taxon>
        <taxon>Magnoliopsida</taxon>
        <taxon>eudicotyledons</taxon>
        <taxon>Gunneridae</taxon>
        <taxon>Pentapetalae</taxon>
        <taxon>asterids</taxon>
        <taxon>lamiids</taxon>
        <taxon>Lamiales</taxon>
        <taxon>Scrophulariaceae</taxon>
        <taxon>Buddlejeae</taxon>
        <taxon>Buddleja</taxon>
    </lineage>
</organism>
<dbReference type="GO" id="GO:0006353">
    <property type="term" value="P:DNA-templated transcription termination"/>
    <property type="evidence" value="ECO:0007669"/>
    <property type="project" value="UniProtKB-KW"/>
</dbReference>
<dbReference type="EMBL" id="WHWC01000008">
    <property type="protein sequence ID" value="KAG8377378.1"/>
    <property type="molecule type" value="Genomic_DNA"/>
</dbReference>
<keyword evidence="2" id="KW-0804">Transcription</keyword>
<dbReference type="SMART" id="SM00733">
    <property type="entry name" value="Mterf"/>
    <property type="match status" value="6"/>
</dbReference>
<protein>
    <submittedName>
        <fullName evidence="4">Uncharacterized protein</fullName>
    </submittedName>
</protein>
<evidence type="ECO:0000256" key="2">
    <source>
        <dbReference type="ARBA" id="ARBA00022472"/>
    </source>
</evidence>
<dbReference type="Pfam" id="PF02536">
    <property type="entry name" value="mTERF"/>
    <property type="match status" value="2"/>
</dbReference>
<evidence type="ECO:0000256" key="3">
    <source>
        <dbReference type="ARBA" id="ARBA00022946"/>
    </source>
</evidence>
<dbReference type="FunFam" id="1.25.70.10:FF:000001">
    <property type="entry name" value="Mitochondrial transcription termination factor-like"/>
    <property type="match status" value="1"/>
</dbReference>
<keyword evidence="2" id="KW-0806">Transcription termination</keyword>
<dbReference type="PANTHER" id="PTHR13068:SF130">
    <property type="entry name" value="TRANSCRIPTION TERMINATION FACTOR MTERF6, CHLOROPLASTIC_MITOCHONDRIAL-LIKE"/>
    <property type="match status" value="1"/>
</dbReference>
<dbReference type="PANTHER" id="PTHR13068">
    <property type="entry name" value="CGI-12 PROTEIN-RELATED"/>
    <property type="match status" value="1"/>
</dbReference>
<evidence type="ECO:0000313" key="5">
    <source>
        <dbReference type="Proteomes" id="UP000826271"/>
    </source>
</evidence>
<comment type="caution">
    <text evidence="4">The sequence shown here is derived from an EMBL/GenBank/DDBJ whole genome shotgun (WGS) entry which is preliminary data.</text>
</comment>
<dbReference type="InterPro" id="IPR038538">
    <property type="entry name" value="MTERF_sf"/>
</dbReference>
<evidence type="ECO:0000313" key="4">
    <source>
        <dbReference type="EMBL" id="KAG8377378.1"/>
    </source>
</evidence>